<dbReference type="Proteomes" id="UP000824193">
    <property type="component" value="Unassembled WGS sequence"/>
</dbReference>
<feature type="transmembrane region" description="Helical" evidence="1">
    <location>
        <begin position="106"/>
        <end position="123"/>
    </location>
</feature>
<gene>
    <name evidence="2" type="ORF">H9865_02905</name>
</gene>
<evidence type="ECO:0000313" key="3">
    <source>
        <dbReference type="Proteomes" id="UP000824193"/>
    </source>
</evidence>
<accession>A0A9D2ACX6</accession>
<protein>
    <recommendedName>
        <fullName evidence="4">DUF2029 domain-containing protein</fullName>
    </recommendedName>
</protein>
<evidence type="ECO:0000313" key="2">
    <source>
        <dbReference type="EMBL" id="HIX05049.1"/>
    </source>
</evidence>
<reference evidence="2" key="2">
    <citation type="submission" date="2021-04" db="EMBL/GenBank/DDBJ databases">
        <authorList>
            <person name="Gilroy R."/>
        </authorList>
    </citation>
    <scope>NUCLEOTIDE SEQUENCE</scope>
    <source>
        <strain evidence="2">2239</strain>
    </source>
</reference>
<keyword evidence="1" id="KW-1133">Transmembrane helix</keyword>
<sequence length="398" mass="43799">MPAPLSPRSFDRRHAQALAAALSLLALALVLYHSLAGGTLLSSNVYDSYLLQAENWLEGRAYIQNGEDYPWLELAIFEGRYYLSFPPVPSVLALLPAALGLDLGNLWQALASLAALAGVYLCFWRAGGTPRACAFWALFSTLSSGFFWLAGSGGVWFQAQVLNFAFTVWGLFFWLKKQYPPAFFLMALAVGCRPFTALFAFALWLPAALNAVRARRWGRLAAFTAPAAAVALALGWYNFLRFGSPFEFGHSWLPEFVRDGGQFTTENFWANLWGVLRPVTLTSSLDLSFSTFNGFCLFIASPIFLLWAFDIARAAAKKRLAPGGLLAPVLALATLAALCLHRTMGGWQFGARYTVDLIPLALWWYLTRPRRPLGTGALWLAGAGALFNFYGAAYMLSH</sequence>
<feature type="transmembrane region" description="Helical" evidence="1">
    <location>
        <begin position="287"/>
        <end position="308"/>
    </location>
</feature>
<name>A0A9D2ACX6_9FIRM</name>
<feature type="transmembrane region" description="Helical" evidence="1">
    <location>
        <begin position="135"/>
        <end position="159"/>
    </location>
</feature>
<evidence type="ECO:0000256" key="1">
    <source>
        <dbReference type="SAM" id="Phobius"/>
    </source>
</evidence>
<reference evidence="2" key="1">
    <citation type="journal article" date="2021" name="PeerJ">
        <title>Extensive microbial diversity within the chicken gut microbiome revealed by metagenomics and culture.</title>
        <authorList>
            <person name="Gilroy R."/>
            <person name="Ravi A."/>
            <person name="Getino M."/>
            <person name="Pursley I."/>
            <person name="Horton D.L."/>
            <person name="Alikhan N.F."/>
            <person name="Baker D."/>
            <person name="Gharbi K."/>
            <person name="Hall N."/>
            <person name="Watson M."/>
            <person name="Adriaenssens E.M."/>
            <person name="Foster-Nyarko E."/>
            <person name="Jarju S."/>
            <person name="Secka A."/>
            <person name="Antonio M."/>
            <person name="Oren A."/>
            <person name="Chaudhuri R.R."/>
            <person name="La Ragione R."/>
            <person name="Hildebrand F."/>
            <person name="Pallen M.J."/>
        </authorList>
    </citation>
    <scope>NUCLEOTIDE SEQUENCE</scope>
    <source>
        <strain evidence="2">2239</strain>
    </source>
</reference>
<evidence type="ECO:0008006" key="4">
    <source>
        <dbReference type="Google" id="ProtNLM"/>
    </source>
</evidence>
<proteinExistence type="predicted"/>
<feature type="transmembrane region" description="Helical" evidence="1">
    <location>
        <begin position="349"/>
        <end position="366"/>
    </location>
</feature>
<feature type="transmembrane region" description="Helical" evidence="1">
    <location>
        <begin position="179"/>
        <end position="205"/>
    </location>
</feature>
<keyword evidence="1" id="KW-0812">Transmembrane</keyword>
<keyword evidence="1" id="KW-0472">Membrane</keyword>
<feature type="transmembrane region" description="Helical" evidence="1">
    <location>
        <begin position="320"/>
        <end position="343"/>
    </location>
</feature>
<feature type="transmembrane region" description="Helical" evidence="1">
    <location>
        <begin position="378"/>
        <end position="396"/>
    </location>
</feature>
<dbReference type="EMBL" id="DXFW01000008">
    <property type="protein sequence ID" value="HIX05049.1"/>
    <property type="molecule type" value="Genomic_DNA"/>
</dbReference>
<dbReference type="AlphaFoldDB" id="A0A9D2ACX6"/>
<organism evidence="2 3">
    <name type="scientific">Candidatus Allofournierella pullicola</name>
    <dbReference type="NCBI Taxonomy" id="2838596"/>
    <lineage>
        <taxon>Bacteria</taxon>
        <taxon>Bacillati</taxon>
        <taxon>Bacillota</taxon>
        <taxon>Clostridia</taxon>
        <taxon>Eubacteriales</taxon>
        <taxon>Oscillospiraceae</taxon>
        <taxon>Allofournierella</taxon>
    </lineage>
</organism>
<feature type="transmembrane region" description="Helical" evidence="1">
    <location>
        <begin position="217"/>
        <end position="237"/>
    </location>
</feature>
<comment type="caution">
    <text evidence="2">The sequence shown here is derived from an EMBL/GenBank/DDBJ whole genome shotgun (WGS) entry which is preliminary data.</text>
</comment>